<dbReference type="NCBIfam" id="NF047688">
    <property type="entry name" value="LIMLP_19325_fam"/>
    <property type="match status" value="1"/>
</dbReference>
<dbReference type="AlphaFoldDB" id="A0A8B3CMK5"/>
<organism evidence="1 2">
    <name type="scientific">Leptospira stimsonii</name>
    <dbReference type="NCBI Taxonomy" id="2202203"/>
    <lineage>
        <taxon>Bacteria</taxon>
        <taxon>Pseudomonadati</taxon>
        <taxon>Spirochaetota</taxon>
        <taxon>Spirochaetia</taxon>
        <taxon>Leptospirales</taxon>
        <taxon>Leptospiraceae</taxon>
        <taxon>Leptospira</taxon>
    </lineage>
</organism>
<sequence length="109" mass="12840">MINESSLLRYFRLRASRLSFIIPLFYLSHYFIEIAESQLNINFRNLNAIKLSEKDLVEYENKNGIQFHPKDRETILKSSVYKTALQIAIKWNSFSRIPVGVENLLSKED</sequence>
<accession>A0A8B3CMK5</accession>
<protein>
    <submittedName>
        <fullName evidence="1">Uncharacterized protein</fullName>
    </submittedName>
</protein>
<dbReference type="Proteomes" id="UP000266669">
    <property type="component" value="Unassembled WGS sequence"/>
</dbReference>
<comment type="caution">
    <text evidence="1">The sequence shown here is derived from an EMBL/GenBank/DDBJ whole genome shotgun (WGS) entry which is preliminary data.</text>
</comment>
<dbReference type="EMBL" id="QHCS01000010">
    <property type="protein sequence ID" value="RHX83288.1"/>
    <property type="molecule type" value="Genomic_DNA"/>
</dbReference>
<evidence type="ECO:0000313" key="2">
    <source>
        <dbReference type="Proteomes" id="UP000266669"/>
    </source>
</evidence>
<gene>
    <name evidence="1" type="ORF">DLM78_22565</name>
</gene>
<evidence type="ECO:0000313" key="1">
    <source>
        <dbReference type="EMBL" id="RHX83288.1"/>
    </source>
</evidence>
<proteinExistence type="predicted"/>
<name>A0A8B3CMK5_9LEPT</name>
<reference evidence="2" key="1">
    <citation type="submission" date="2018-05" db="EMBL/GenBank/DDBJ databases">
        <title>Leptospira yasudae sp. nov. and Leptospira stimsonii sp. nov., two pathogenic species of the genus Leptospira isolated from environmental sources.</title>
        <authorList>
            <person name="Casanovas-Massana A."/>
            <person name="Hamond C."/>
            <person name="Santos L.A."/>
            <person name="Hacker K.P."/>
            <person name="Balassiano I."/>
            <person name="Medeiros M.A."/>
            <person name="Reis M.G."/>
            <person name="Ko A.I."/>
            <person name="Wunder E.A."/>
        </authorList>
    </citation>
    <scope>NUCLEOTIDE SEQUENCE [LARGE SCALE GENOMIC DNA]</scope>
    <source>
        <strain evidence="2">AMB6-RJ</strain>
    </source>
</reference>